<protein>
    <submittedName>
        <fullName evidence="1">Uncharacterized protein</fullName>
    </submittedName>
</protein>
<accession>A0A8X6PX34</accession>
<reference evidence="1" key="1">
    <citation type="submission" date="2020-08" db="EMBL/GenBank/DDBJ databases">
        <title>Multicomponent nature underlies the extraordinary mechanical properties of spider dragline silk.</title>
        <authorList>
            <person name="Kono N."/>
            <person name="Nakamura H."/>
            <person name="Mori M."/>
            <person name="Yoshida Y."/>
            <person name="Ohtoshi R."/>
            <person name="Malay A.D."/>
            <person name="Moran D.A.P."/>
            <person name="Tomita M."/>
            <person name="Numata K."/>
            <person name="Arakawa K."/>
        </authorList>
    </citation>
    <scope>NUCLEOTIDE SEQUENCE</scope>
</reference>
<keyword evidence="2" id="KW-1185">Reference proteome</keyword>
<name>A0A8X6PX34_NEPPI</name>
<evidence type="ECO:0000313" key="1">
    <source>
        <dbReference type="EMBL" id="GFT94214.1"/>
    </source>
</evidence>
<organism evidence="1 2">
    <name type="scientific">Nephila pilipes</name>
    <name type="common">Giant wood spider</name>
    <name type="synonym">Nephila maculata</name>
    <dbReference type="NCBI Taxonomy" id="299642"/>
    <lineage>
        <taxon>Eukaryota</taxon>
        <taxon>Metazoa</taxon>
        <taxon>Ecdysozoa</taxon>
        <taxon>Arthropoda</taxon>
        <taxon>Chelicerata</taxon>
        <taxon>Arachnida</taxon>
        <taxon>Araneae</taxon>
        <taxon>Araneomorphae</taxon>
        <taxon>Entelegynae</taxon>
        <taxon>Araneoidea</taxon>
        <taxon>Nephilidae</taxon>
        <taxon>Nephila</taxon>
    </lineage>
</organism>
<proteinExistence type="predicted"/>
<evidence type="ECO:0000313" key="2">
    <source>
        <dbReference type="Proteomes" id="UP000887013"/>
    </source>
</evidence>
<sequence>MFWASSRKDIRWIRSEEEFSNRSVSLLGEVVMAPGRYWSSNFAPDVVHGDQHTFKMRYLRTNRDDKRRF</sequence>
<comment type="caution">
    <text evidence="1">The sequence shown here is derived from an EMBL/GenBank/DDBJ whole genome shotgun (WGS) entry which is preliminary data.</text>
</comment>
<gene>
    <name evidence="1" type="ORF">NPIL_274781</name>
</gene>
<dbReference type="EMBL" id="BMAW01121482">
    <property type="protein sequence ID" value="GFT94214.1"/>
    <property type="molecule type" value="Genomic_DNA"/>
</dbReference>
<dbReference type="AlphaFoldDB" id="A0A8X6PX34"/>
<dbReference type="Proteomes" id="UP000887013">
    <property type="component" value="Unassembled WGS sequence"/>
</dbReference>